<reference evidence="1" key="1">
    <citation type="submission" date="2025-08" db="UniProtKB">
        <authorList>
            <consortium name="Ensembl"/>
        </authorList>
    </citation>
    <scope>IDENTIFICATION</scope>
</reference>
<dbReference type="Proteomes" id="UP000261420">
    <property type="component" value="Unplaced"/>
</dbReference>
<dbReference type="Gene3D" id="3.30.420.10">
    <property type="entry name" value="Ribonuclease H-like superfamily/Ribonuclease H"/>
    <property type="match status" value="1"/>
</dbReference>
<dbReference type="AlphaFoldDB" id="A0A3B4TS28"/>
<evidence type="ECO:0000313" key="2">
    <source>
        <dbReference type="Proteomes" id="UP000261420"/>
    </source>
</evidence>
<sequence length="128" mass="14017">MVHWLGGTGRAILPITEGAVKTLAHKTVRLNMLATHYFNPIKPTLIYLEVQHVWCGAGLDHHSDCTEPTVKHRGVSVLIWGCMSTKGVEMTFRNGTMNATFEVVCPEGGHGEKVIGTLKPKDFIPKGP</sequence>
<accession>A0A3B4TS28</accession>
<name>A0A3B4TS28_SERDU</name>
<dbReference type="InterPro" id="IPR036397">
    <property type="entry name" value="RNaseH_sf"/>
</dbReference>
<dbReference type="GO" id="GO:0003676">
    <property type="term" value="F:nucleic acid binding"/>
    <property type="evidence" value="ECO:0007669"/>
    <property type="project" value="InterPro"/>
</dbReference>
<organism evidence="1 2">
    <name type="scientific">Seriola dumerili</name>
    <name type="common">Greater amberjack</name>
    <name type="synonym">Caranx dumerili</name>
    <dbReference type="NCBI Taxonomy" id="41447"/>
    <lineage>
        <taxon>Eukaryota</taxon>
        <taxon>Metazoa</taxon>
        <taxon>Chordata</taxon>
        <taxon>Craniata</taxon>
        <taxon>Vertebrata</taxon>
        <taxon>Euteleostomi</taxon>
        <taxon>Actinopterygii</taxon>
        <taxon>Neopterygii</taxon>
        <taxon>Teleostei</taxon>
        <taxon>Neoteleostei</taxon>
        <taxon>Acanthomorphata</taxon>
        <taxon>Carangaria</taxon>
        <taxon>Carangiformes</taxon>
        <taxon>Carangidae</taxon>
        <taxon>Seriola</taxon>
    </lineage>
</organism>
<reference evidence="1" key="2">
    <citation type="submission" date="2025-09" db="UniProtKB">
        <authorList>
            <consortium name="Ensembl"/>
        </authorList>
    </citation>
    <scope>IDENTIFICATION</scope>
</reference>
<dbReference type="Ensembl" id="ENSSDUT00000009002.1">
    <property type="protein sequence ID" value="ENSSDUP00000008832.1"/>
    <property type="gene ID" value="ENSSDUG00000006492.1"/>
</dbReference>
<keyword evidence="2" id="KW-1185">Reference proteome</keyword>
<evidence type="ECO:0000313" key="1">
    <source>
        <dbReference type="Ensembl" id="ENSSDUP00000008832.1"/>
    </source>
</evidence>
<protein>
    <submittedName>
        <fullName evidence="1">Uncharacterized protein</fullName>
    </submittedName>
</protein>
<proteinExistence type="predicted"/>